<dbReference type="EMBL" id="CP114040">
    <property type="protein sequence ID" value="WAS93379.1"/>
    <property type="molecule type" value="Genomic_DNA"/>
</dbReference>
<comment type="similarity">
    <text evidence="1">Belongs to the PhzF family.</text>
</comment>
<keyword evidence="2" id="KW-0413">Isomerase</keyword>
<evidence type="ECO:0000256" key="2">
    <source>
        <dbReference type="ARBA" id="ARBA00023235"/>
    </source>
</evidence>
<gene>
    <name evidence="3" type="ORF">O0S08_45115</name>
</gene>
<sequence length="278" mass="29756">MTEIACFHVDAFTDRRFRGNPAAVCPLRAWLPDATMQQIAAENALPETAFYVPRPGTDDFDLRWFTPEIEVDLCGHATLAAAFVHARLRAGAQTRLRFWTLSGPLDVARDGDDFTLDFPSRPAVPGDMSEALAAALGRRPEEVLVARDLVAVFASAAEVRALQPDLAAVSRLPGVFAVIATAPGGEPDADVDFVSRFFAPAQGIPEDPVTGSAHCTLAPLWGARLGKSKLRARQVSRRSGELTCELAGERVLLTGRAVLVKSGTFYLGDDAGPMSLVG</sequence>
<evidence type="ECO:0000256" key="1">
    <source>
        <dbReference type="ARBA" id="ARBA00008270"/>
    </source>
</evidence>
<evidence type="ECO:0000313" key="3">
    <source>
        <dbReference type="EMBL" id="WAS93379.1"/>
    </source>
</evidence>
<dbReference type="Gene3D" id="3.10.310.10">
    <property type="entry name" value="Diaminopimelate Epimerase, Chain A, domain 1"/>
    <property type="match status" value="2"/>
</dbReference>
<dbReference type="Proteomes" id="UP001164459">
    <property type="component" value="Chromosome"/>
</dbReference>
<evidence type="ECO:0000313" key="4">
    <source>
        <dbReference type="Proteomes" id="UP001164459"/>
    </source>
</evidence>
<organism evidence="3 4">
    <name type="scientific">Nannocystis punicea</name>
    <dbReference type="NCBI Taxonomy" id="2995304"/>
    <lineage>
        <taxon>Bacteria</taxon>
        <taxon>Pseudomonadati</taxon>
        <taxon>Myxococcota</taxon>
        <taxon>Polyangia</taxon>
        <taxon>Nannocystales</taxon>
        <taxon>Nannocystaceae</taxon>
        <taxon>Nannocystis</taxon>
    </lineage>
</organism>
<dbReference type="Pfam" id="PF02567">
    <property type="entry name" value="PhzC-PhzF"/>
    <property type="match status" value="1"/>
</dbReference>
<proteinExistence type="inferred from homology"/>
<dbReference type="NCBIfam" id="TIGR00654">
    <property type="entry name" value="PhzF_family"/>
    <property type="match status" value="1"/>
</dbReference>
<protein>
    <submittedName>
        <fullName evidence="3">PhzF family phenazine biosynthesis protein</fullName>
    </submittedName>
</protein>
<dbReference type="InterPro" id="IPR003719">
    <property type="entry name" value="Phenazine_PhzF-like"/>
</dbReference>
<dbReference type="PANTHER" id="PTHR13774">
    <property type="entry name" value="PHENAZINE BIOSYNTHESIS PROTEIN"/>
    <property type="match status" value="1"/>
</dbReference>
<dbReference type="RefSeq" id="WP_269035711.1">
    <property type="nucleotide sequence ID" value="NZ_CP114040.1"/>
</dbReference>
<accession>A0ABY7H2U1</accession>
<keyword evidence="4" id="KW-1185">Reference proteome</keyword>
<dbReference type="SUPFAM" id="SSF54506">
    <property type="entry name" value="Diaminopimelate epimerase-like"/>
    <property type="match status" value="1"/>
</dbReference>
<name>A0ABY7H2U1_9BACT</name>
<dbReference type="PANTHER" id="PTHR13774:SF17">
    <property type="entry name" value="PHENAZINE BIOSYNTHESIS-LIKE DOMAIN-CONTAINING PROTEIN"/>
    <property type="match status" value="1"/>
</dbReference>
<dbReference type="PIRSF" id="PIRSF016184">
    <property type="entry name" value="PhzC_PhzF"/>
    <property type="match status" value="1"/>
</dbReference>
<reference evidence="3" key="1">
    <citation type="submission" date="2022-11" db="EMBL/GenBank/DDBJ databases">
        <title>Minimal conservation of predation-associated metabolite biosynthetic gene clusters underscores biosynthetic potential of Myxococcota including descriptions for ten novel species: Archangium lansinium sp. nov., Myxococcus landrumus sp. nov., Nannocystis bai.</title>
        <authorList>
            <person name="Ahearne A."/>
            <person name="Stevens C."/>
            <person name="Dowd S."/>
        </authorList>
    </citation>
    <scope>NUCLEOTIDE SEQUENCE</scope>
    <source>
        <strain evidence="3">Fl3</strain>
    </source>
</reference>